<keyword evidence="4" id="KW-1185">Reference proteome</keyword>
<feature type="signal peptide" evidence="1">
    <location>
        <begin position="1"/>
        <end position="23"/>
    </location>
</feature>
<dbReference type="Gene3D" id="1.10.238.10">
    <property type="entry name" value="EF-hand"/>
    <property type="match status" value="3"/>
</dbReference>
<reference evidence="3 4" key="1">
    <citation type="submission" date="2024-09" db="EMBL/GenBank/DDBJ databases">
        <authorList>
            <person name="Sun Q."/>
            <person name="Mori K."/>
        </authorList>
    </citation>
    <scope>NUCLEOTIDE SEQUENCE [LARGE SCALE GENOMIC DNA]</scope>
    <source>
        <strain evidence="3 4">NCAIM B.02537</strain>
    </source>
</reference>
<keyword evidence="1" id="KW-0732">Signal</keyword>
<organism evidence="3 4">
    <name type="scientific">Novosphingobium aquiterrae</name>
    <dbReference type="NCBI Taxonomy" id="624388"/>
    <lineage>
        <taxon>Bacteria</taxon>
        <taxon>Pseudomonadati</taxon>
        <taxon>Pseudomonadota</taxon>
        <taxon>Alphaproteobacteria</taxon>
        <taxon>Sphingomonadales</taxon>
        <taxon>Sphingomonadaceae</taxon>
        <taxon>Novosphingobium</taxon>
    </lineage>
</organism>
<comment type="caution">
    <text evidence="3">The sequence shown here is derived from an EMBL/GenBank/DDBJ whole genome shotgun (WGS) entry which is preliminary data.</text>
</comment>
<feature type="chain" id="PRO_5046672961" evidence="1">
    <location>
        <begin position="24"/>
        <end position="197"/>
    </location>
</feature>
<dbReference type="InterPro" id="IPR002048">
    <property type="entry name" value="EF_hand_dom"/>
</dbReference>
<dbReference type="InterPro" id="IPR018247">
    <property type="entry name" value="EF_Hand_1_Ca_BS"/>
</dbReference>
<protein>
    <submittedName>
        <fullName evidence="3">EF-hand domain-containing protein</fullName>
    </submittedName>
</protein>
<dbReference type="Pfam" id="PF13202">
    <property type="entry name" value="EF-hand_5"/>
    <property type="match status" value="4"/>
</dbReference>
<evidence type="ECO:0000256" key="1">
    <source>
        <dbReference type="SAM" id="SignalP"/>
    </source>
</evidence>
<dbReference type="PROSITE" id="PS00018">
    <property type="entry name" value="EF_HAND_1"/>
    <property type="match status" value="1"/>
</dbReference>
<evidence type="ECO:0000313" key="3">
    <source>
        <dbReference type="EMBL" id="MFC0590076.1"/>
    </source>
</evidence>
<feature type="domain" description="EF-hand" evidence="2">
    <location>
        <begin position="144"/>
        <end position="179"/>
    </location>
</feature>
<dbReference type="SMART" id="SM00054">
    <property type="entry name" value="EFh"/>
    <property type="match status" value="3"/>
</dbReference>
<dbReference type="Proteomes" id="UP001589943">
    <property type="component" value="Unassembled WGS sequence"/>
</dbReference>
<gene>
    <name evidence="3" type="ORF">ACFFF7_11675</name>
</gene>
<evidence type="ECO:0000313" key="4">
    <source>
        <dbReference type="Proteomes" id="UP001589943"/>
    </source>
</evidence>
<sequence>MKTITKGLSAVAMVLAAAGIAHAAQDQRGWGGPDANATVTRADAQAKAEAMFAKHDANGDGRIDQADRAAMMGKKFDAMDTDRNGALSRAEFMAGHQNHGDHAGMAMGDEGGKMGRHGGRHGRGGGMMMKMADTNKDGAVTRDEAVAGALKHFDMTDTNRDGKVTPEERKAAMAKMRSHMKGMRGQMGDDMPPPPAG</sequence>
<accession>A0ABV6PJS0</accession>
<feature type="domain" description="EF-hand" evidence="2">
    <location>
        <begin position="67"/>
        <end position="102"/>
    </location>
</feature>
<dbReference type="RefSeq" id="WP_379481526.1">
    <property type="nucleotide sequence ID" value="NZ_JBHLTL010000006.1"/>
</dbReference>
<evidence type="ECO:0000259" key="2">
    <source>
        <dbReference type="PROSITE" id="PS50222"/>
    </source>
</evidence>
<dbReference type="PROSITE" id="PS50222">
    <property type="entry name" value="EF_HAND_2"/>
    <property type="match status" value="2"/>
</dbReference>
<proteinExistence type="predicted"/>
<name>A0ABV6PJS0_9SPHN</name>
<dbReference type="InterPro" id="IPR011992">
    <property type="entry name" value="EF-hand-dom_pair"/>
</dbReference>
<dbReference type="EMBL" id="JBHLTL010000006">
    <property type="protein sequence ID" value="MFC0590076.1"/>
    <property type="molecule type" value="Genomic_DNA"/>
</dbReference>
<dbReference type="SUPFAM" id="SSF47473">
    <property type="entry name" value="EF-hand"/>
    <property type="match status" value="1"/>
</dbReference>